<accession>A0A0F9WIL9</accession>
<proteinExistence type="predicted"/>
<organism evidence="1">
    <name type="scientific">marine sediment metagenome</name>
    <dbReference type="NCBI Taxonomy" id="412755"/>
    <lineage>
        <taxon>unclassified sequences</taxon>
        <taxon>metagenomes</taxon>
        <taxon>ecological metagenomes</taxon>
    </lineage>
</organism>
<dbReference type="EMBL" id="LAZR01000155">
    <property type="protein sequence ID" value="KKN85796.1"/>
    <property type="molecule type" value="Genomic_DNA"/>
</dbReference>
<comment type="caution">
    <text evidence="1">The sequence shown here is derived from an EMBL/GenBank/DDBJ whole genome shotgun (WGS) entry which is preliminary data.</text>
</comment>
<dbReference type="AlphaFoldDB" id="A0A0F9WIL9"/>
<sequence>MGTELTEEQKIHYLTVALGDRCPFCGCTDIESIYDGPITTQDWEVIMDIRCPDCKAKWRDIYTLSDVEDIEEEDSHDNA</sequence>
<evidence type="ECO:0000313" key="1">
    <source>
        <dbReference type="EMBL" id="KKN85796.1"/>
    </source>
</evidence>
<reference evidence="1" key="1">
    <citation type="journal article" date="2015" name="Nature">
        <title>Complex archaea that bridge the gap between prokaryotes and eukaryotes.</title>
        <authorList>
            <person name="Spang A."/>
            <person name="Saw J.H."/>
            <person name="Jorgensen S.L."/>
            <person name="Zaremba-Niedzwiedzka K."/>
            <person name="Martijn J."/>
            <person name="Lind A.E."/>
            <person name="van Eijk R."/>
            <person name="Schleper C."/>
            <person name="Guy L."/>
            <person name="Ettema T.J."/>
        </authorList>
    </citation>
    <scope>NUCLEOTIDE SEQUENCE</scope>
</reference>
<gene>
    <name evidence="1" type="ORF">LCGC14_0276030</name>
</gene>
<protein>
    <submittedName>
        <fullName evidence="1">Uncharacterized protein</fullName>
    </submittedName>
</protein>
<name>A0A0F9WIL9_9ZZZZ</name>